<keyword evidence="3 7" id="KW-0375">Hydrogen ion transport</keyword>
<gene>
    <name evidence="7 8" type="primary">atpH</name>
    <name evidence="8" type="ORF">IFJ97_06520</name>
</gene>
<organism evidence="8 9">
    <name type="scientific">Candidatus Sulfomarinibacter kjeldsenii</name>
    <dbReference type="NCBI Taxonomy" id="2885994"/>
    <lineage>
        <taxon>Bacteria</taxon>
        <taxon>Pseudomonadati</taxon>
        <taxon>Acidobacteriota</taxon>
        <taxon>Thermoanaerobaculia</taxon>
        <taxon>Thermoanaerobaculales</taxon>
        <taxon>Candidatus Sulfomarinibacteraceae</taxon>
        <taxon>Candidatus Sulfomarinibacter</taxon>
    </lineage>
</organism>
<keyword evidence="7" id="KW-1003">Cell membrane</keyword>
<reference evidence="8 9" key="1">
    <citation type="submission" date="2020-08" db="EMBL/GenBank/DDBJ databases">
        <title>Acidobacteriota in marine sediments use diverse sulfur dissimilation pathways.</title>
        <authorList>
            <person name="Wasmund K."/>
        </authorList>
    </citation>
    <scope>NUCLEOTIDE SEQUENCE [LARGE SCALE GENOMIC DNA]</scope>
    <source>
        <strain evidence="8">MAG AM3-A</strain>
    </source>
</reference>
<dbReference type="InterPro" id="IPR000711">
    <property type="entry name" value="ATPase_OSCP/dsu"/>
</dbReference>
<keyword evidence="6 7" id="KW-0066">ATP synthesis</keyword>
<dbReference type="GO" id="GO:0005886">
    <property type="term" value="C:plasma membrane"/>
    <property type="evidence" value="ECO:0007669"/>
    <property type="project" value="UniProtKB-SubCell"/>
</dbReference>
<dbReference type="GO" id="GO:0046933">
    <property type="term" value="F:proton-transporting ATP synthase activity, rotational mechanism"/>
    <property type="evidence" value="ECO:0007669"/>
    <property type="project" value="UniProtKB-UniRule"/>
</dbReference>
<sequence length="183" mass="20227">MGRFRAFPYAKALLTVVQKEAPGRAEEIADELDGVAGALKAVPDFHRVLVTPMVSVEAKTKILDAVLDSLEIGEPTRRFLHVVQHHYRMQHMTDIATEFRALVDQSLGRARARVETAIELDEGSRRRLVDAISAFEGADVVADFEANRELLGGFKLQVGSRVFDGSLAGELDRLSKEIEIEQG</sequence>
<dbReference type="PRINTS" id="PR00125">
    <property type="entry name" value="ATPASEDELTA"/>
</dbReference>
<evidence type="ECO:0000256" key="7">
    <source>
        <dbReference type="HAMAP-Rule" id="MF_01416"/>
    </source>
</evidence>
<dbReference type="NCBIfam" id="TIGR01145">
    <property type="entry name" value="ATP_synt_delta"/>
    <property type="match status" value="1"/>
</dbReference>
<name>A0A8J6Y644_9BACT</name>
<dbReference type="SUPFAM" id="SSF47928">
    <property type="entry name" value="N-terminal domain of the delta subunit of the F1F0-ATP synthase"/>
    <property type="match status" value="1"/>
</dbReference>
<keyword evidence="5 7" id="KW-0472">Membrane</keyword>
<evidence type="ECO:0000313" key="8">
    <source>
        <dbReference type="EMBL" id="MBD3870997.1"/>
    </source>
</evidence>
<dbReference type="Pfam" id="PF00213">
    <property type="entry name" value="OSCP"/>
    <property type="match status" value="1"/>
</dbReference>
<dbReference type="AlphaFoldDB" id="A0A8J6Y644"/>
<keyword evidence="2 7" id="KW-0813">Transport</keyword>
<evidence type="ECO:0000256" key="3">
    <source>
        <dbReference type="ARBA" id="ARBA00022781"/>
    </source>
</evidence>
<keyword evidence="4 7" id="KW-0406">Ion transport</keyword>
<comment type="subcellular location">
    <subcellularLocation>
        <location evidence="7">Cell membrane</location>
        <topology evidence="7">Peripheral membrane protein</topology>
    </subcellularLocation>
    <subcellularLocation>
        <location evidence="1">Membrane</location>
    </subcellularLocation>
</comment>
<comment type="similarity">
    <text evidence="7">Belongs to the ATPase delta chain family.</text>
</comment>
<evidence type="ECO:0000256" key="2">
    <source>
        <dbReference type="ARBA" id="ARBA00022448"/>
    </source>
</evidence>
<evidence type="ECO:0000256" key="1">
    <source>
        <dbReference type="ARBA" id="ARBA00004370"/>
    </source>
</evidence>
<evidence type="ECO:0000256" key="4">
    <source>
        <dbReference type="ARBA" id="ARBA00023065"/>
    </source>
</evidence>
<dbReference type="Gene3D" id="1.10.520.20">
    <property type="entry name" value="N-terminal domain of the delta subunit of the F1F0-ATP synthase"/>
    <property type="match status" value="1"/>
</dbReference>
<protein>
    <recommendedName>
        <fullName evidence="7">ATP synthase subunit delta</fullName>
    </recommendedName>
    <alternativeName>
        <fullName evidence="7">ATP synthase F(1) sector subunit delta</fullName>
    </alternativeName>
    <alternativeName>
        <fullName evidence="7">F-type ATPase subunit delta</fullName>
        <shortName evidence="7">F-ATPase subunit delta</shortName>
    </alternativeName>
</protein>
<accession>A0A8J6Y644</accession>
<comment type="caution">
    <text evidence="8">The sequence shown here is derived from an EMBL/GenBank/DDBJ whole genome shotgun (WGS) entry which is preliminary data.</text>
</comment>
<proteinExistence type="inferred from homology"/>
<evidence type="ECO:0000256" key="5">
    <source>
        <dbReference type="ARBA" id="ARBA00023136"/>
    </source>
</evidence>
<dbReference type="GO" id="GO:0045259">
    <property type="term" value="C:proton-transporting ATP synthase complex"/>
    <property type="evidence" value="ECO:0007669"/>
    <property type="project" value="UniProtKB-KW"/>
</dbReference>
<dbReference type="Proteomes" id="UP000598633">
    <property type="component" value="Unassembled WGS sequence"/>
</dbReference>
<dbReference type="PANTHER" id="PTHR11910">
    <property type="entry name" value="ATP SYNTHASE DELTA CHAIN"/>
    <property type="match status" value="1"/>
</dbReference>
<dbReference type="EMBL" id="JACXWA010000109">
    <property type="protein sequence ID" value="MBD3870997.1"/>
    <property type="molecule type" value="Genomic_DNA"/>
</dbReference>
<dbReference type="InterPro" id="IPR026015">
    <property type="entry name" value="ATP_synth_OSCP/delta_N_sf"/>
</dbReference>
<keyword evidence="7" id="KW-0139">CF(1)</keyword>
<dbReference type="HAMAP" id="MF_01416">
    <property type="entry name" value="ATP_synth_delta_bact"/>
    <property type="match status" value="1"/>
</dbReference>
<comment type="function">
    <text evidence="7">F(1)F(0) ATP synthase produces ATP from ADP in the presence of a proton or sodium gradient. F-type ATPases consist of two structural domains, F(1) containing the extramembraneous catalytic core and F(0) containing the membrane proton channel, linked together by a central stalk and a peripheral stalk. During catalysis, ATP synthesis in the catalytic domain of F(1) is coupled via a rotary mechanism of the central stalk subunits to proton translocation.</text>
</comment>
<evidence type="ECO:0000313" key="9">
    <source>
        <dbReference type="Proteomes" id="UP000598633"/>
    </source>
</evidence>
<comment type="function">
    <text evidence="7">This protein is part of the stalk that links CF(0) to CF(1). It either transmits conformational changes from CF(0) to CF(1) or is implicated in proton conduction.</text>
</comment>
<evidence type="ECO:0000256" key="6">
    <source>
        <dbReference type="ARBA" id="ARBA00023310"/>
    </source>
</evidence>